<reference evidence="2 3" key="1">
    <citation type="journal article" date="2012" name="Genome Biol.">
        <title>Genome and low-iron response of an oceanic diatom adapted to chronic iron limitation.</title>
        <authorList>
            <person name="Lommer M."/>
            <person name="Specht M."/>
            <person name="Roy A.S."/>
            <person name="Kraemer L."/>
            <person name="Andreson R."/>
            <person name="Gutowska M.A."/>
            <person name="Wolf J."/>
            <person name="Bergner S.V."/>
            <person name="Schilhabel M.B."/>
            <person name="Klostermeier U.C."/>
            <person name="Beiko R.G."/>
            <person name="Rosenstiel P."/>
            <person name="Hippler M."/>
            <person name="Laroche J."/>
        </authorList>
    </citation>
    <scope>NUCLEOTIDE SEQUENCE [LARGE SCALE GENOMIC DNA]</scope>
    <source>
        <strain evidence="2 3">CCMP1005</strain>
    </source>
</reference>
<proteinExistence type="predicted"/>
<accession>K0RHW2</accession>
<gene>
    <name evidence="2" type="ORF">THAOC_27306</name>
</gene>
<evidence type="ECO:0000313" key="3">
    <source>
        <dbReference type="Proteomes" id="UP000266841"/>
    </source>
</evidence>
<evidence type="ECO:0000313" key="2">
    <source>
        <dbReference type="EMBL" id="EJK53293.1"/>
    </source>
</evidence>
<feature type="region of interest" description="Disordered" evidence="1">
    <location>
        <begin position="1"/>
        <end position="158"/>
    </location>
</feature>
<dbReference type="AlphaFoldDB" id="K0RHW2"/>
<dbReference type="EMBL" id="AGNL01038080">
    <property type="protein sequence ID" value="EJK53293.1"/>
    <property type="molecule type" value="Genomic_DNA"/>
</dbReference>
<dbReference type="Proteomes" id="UP000266841">
    <property type="component" value="Unassembled WGS sequence"/>
</dbReference>
<feature type="compositionally biased region" description="Polar residues" evidence="1">
    <location>
        <begin position="72"/>
        <end position="82"/>
    </location>
</feature>
<feature type="compositionally biased region" description="Basic residues" evidence="1">
    <location>
        <begin position="44"/>
        <end position="54"/>
    </location>
</feature>
<protein>
    <submittedName>
        <fullName evidence="2">Uncharacterized protein</fullName>
    </submittedName>
</protein>
<keyword evidence="3" id="KW-1185">Reference proteome</keyword>
<organism evidence="2 3">
    <name type="scientific">Thalassiosira oceanica</name>
    <name type="common">Marine diatom</name>
    <dbReference type="NCBI Taxonomy" id="159749"/>
    <lineage>
        <taxon>Eukaryota</taxon>
        <taxon>Sar</taxon>
        <taxon>Stramenopiles</taxon>
        <taxon>Ochrophyta</taxon>
        <taxon>Bacillariophyta</taxon>
        <taxon>Coscinodiscophyceae</taxon>
        <taxon>Thalassiosirophycidae</taxon>
        <taxon>Thalassiosirales</taxon>
        <taxon>Thalassiosiraceae</taxon>
        <taxon>Thalassiosira</taxon>
    </lineage>
</organism>
<sequence>MSSQNLQRDEAAGDDASSPRRPLCLVQLHRQLQSQDQENGPSPIRKRYSGKKRRRDENASDANSDQPDDESVCSNESDANSDQPDDESGCSDASDDDSDWRDDDSGCSDASDDDSDWRKLPAGRCSLRREESFQRAAAHFGGKKASSGPLLTSAGRRW</sequence>
<comment type="caution">
    <text evidence="2">The sequence shown here is derived from an EMBL/GenBank/DDBJ whole genome shotgun (WGS) entry which is preliminary data.</text>
</comment>
<name>K0RHW2_THAOC</name>
<evidence type="ECO:0000256" key="1">
    <source>
        <dbReference type="SAM" id="MobiDB-lite"/>
    </source>
</evidence>
<feature type="compositionally biased region" description="Polar residues" evidence="1">
    <location>
        <begin position="30"/>
        <end position="40"/>
    </location>
</feature>
<feature type="compositionally biased region" description="Acidic residues" evidence="1">
    <location>
        <begin position="83"/>
        <end position="115"/>
    </location>
</feature>
<feature type="non-terminal residue" evidence="2">
    <location>
        <position position="158"/>
    </location>
</feature>